<organism evidence="8 9">
    <name type="scientific">Piscinibacterium candidicorallinum</name>
    <dbReference type="NCBI Taxonomy" id="1793872"/>
    <lineage>
        <taxon>Bacteria</taxon>
        <taxon>Pseudomonadati</taxon>
        <taxon>Pseudomonadota</taxon>
        <taxon>Betaproteobacteria</taxon>
        <taxon>Burkholderiales</taxon>
        <taxon>Piscinibacterium</taxon>
    </lineage>
</organism>
<evidence type="ECO:0000256" key="1">
    <source>
        <dbReference type="ARBA" id="ARBA00004127"/>
    </source>
</evidence>
<dbReference type="PROSITE" id="PS50850">
    <property type="entry name" value="MFS"/>
    <property type="match status" value="1"/>
</dbReference>
<evidence type="ECO:0000256" key="4">
    <source>
        <dbReference type="ARBA" id="ARBA00022989"/>
    </source>
</evidence>
<dbReference type="Proteomes" id="UP001595556">
    <property type="component" value="Unassembled WGS sequence"/>
</dbReference>
<dbReference type="InterPro" id="IPR036259">
    <property type="entry name" value="MFS_trans_sf"/>
</dbReference>
<protein>
    <submittedName>
        <fullName evidence="8">MFS transporter</fullName>
    </submittedName>
</protein>
<dbReference type="PANTHER" id="PTHR23519:SF1">
    <property type="entry name" value="AUTOPHAGY-RELATED PROTEIN 22"/>
    <property type="match status" value="1"/>
</dbReference>
<dbReference type="InterPro" id="IPR020846">
    <property type="entry name" value="MFS_dom"/>
</dbReference>
<reference evidence="9" key="1">
    <citation type="journal article" date="2019" name="Int. J. Syst. Evol. Microbiol.">
        <title>The Global Catalogue of Microorganisms (GCM) 10K type strain sequencing project: providing services to taxonomists for standard genome sequencing and annotation.</title>
        <authorList>
            <consortium name="The Broad Institute Genomics Platform"/>
            <consortium name="The Broad Institute Genome Sequencing Center for Infectious Disease"/>
            <person name="Wu L."/>
            <person name="Ma J."/>
        </authorList>
    </citation>
    <scope>NUCLEOTIDE SEQUENCE [LARGE SCALE GENOMIC DNA]</scope>
    <source>
        <strain evidence="9">KCTC 52168</strain>
    </source>
</reference>
<evidence type="ECO:0000256" key="6">
    <source>
        <dbReference type="SAM" id="Phobius"/>
    </source>
</evidence>
<comment type="subcellular location">
    <subcellularLocation>
        <location evidence="1">Endomembrane system</location>
        <topology evidence="1">Multi-pass membrane protein</topology>
    </subcellularLocation>
</comment>
<keyword evidence="2" id="KW-0813">Transport</keyword>
<evidence type="ECO:0000256" key="3">
    <source>
        <dbReference type="ARBA" id="ARBA00022692"/>
    </source>
</evidence>
<dbReference type="InterPro" id="IPR024671">
    <property type="entry name" value="Atg22-like"/>
</dbReference>
<evidence type="ECO:0000313" key="8">
    <source>
        <dbReference type="EMBL" id="MFC3147414.1"/>
    </source>
</evidence>
<dbReference type="InterPro" id="IPR050495">
    <property type="entry name" value="ATG22/LtaA_families"/>
</dbReference>
<feature type="transmembrane region" description="Helical" evidence="6">
    <location>
        <begin position="187"/>
        <end position="210"/>
    </location>
</feature>
<dbReference type="EMBL" id="JBHRTI010000003">
    <property type="protein sequence ID" value="MFC3147414.1"/>
    <property type="molecule type" value="Genomic_DNA"/>
</dbReference>
<evidence type="ECO:0000259" key="7">
    <source>
        <dbReference type="PROSITE" id="PS50850"/>
    </source>
</evidence>
<feature type="transmembrane region" description="Helical" evidence="6">
    <location>
        <begin position="90"/>
        <end position="109"/>
    </location>
</feature>
<feature type="transmembrane region" description="Helical" evidence="6">
    <location>
        <begin position="311"/>
        <end position="329"/>
    </location>
</feature>
<dbReference type="RefSeq" id="WP_377302402.1">
    <property type="nucleotide sequence ID" value="NZ_CP180191.1"/>
</dbReference>
<gene>
    <name evidence="8" type="ORF">ACFOEN_07155</name>
</gene>
<feature type="transmembrane region" description="Helical" evidence="6">
    <location>
        <begin position="283"/>
        <end position="302"/>
    </location>
</feature>
<name>A0ABV7H4M3_9BURK</name>
<accession>A0ABV7H4M3</accession>
<dbReference type="SUPFAM" id="SSF103473">
    <property type="entry name" value="MFS general substrate transporter"/>
    <property type="match status" value="1"/>
</dbReference>
<feature type="transmembrane region" description="Helical" evidence="6">
    <location>
        <begin position="57"/>
        <end position="78"/>
    </location>
</feature>
<feature type="transmembrane region" description="Helical" evidence="6">
    <location>
        <begin position="151"/>
        <end position="175"/>
    </location>
</feature>
<evidence type="ECO:0000256" key="5">
    <source>
        <dbReference type="ARBA" id="ARBA00023136"/>
    </source>
</evidence>
<dbReference type="Gene3D" id="1.20.1250.20">
    <property type="entry name" value="MFS general substrate transporter like domains"/>
    <property type="match status" value="1"/>
</dbReference>
<feature type="transmembrane region" description="Helical" evidence="6">
    <location>
        <begin position="400"/>
        <end position="417"/>
    </location>
</feature>
<feature type="transmembrane region" description="Helical" evidence="6">
    <location>
        <begin position="248"/>
        <end position="271"/>
    </location>
</feature>
<dbReference type="Pfam" id="PF11700">
    <property type="entry name" value="ATG22"/>
    <property type="match status" value="2"/>
</dbReference>
<keyword evidence="9" id="KW-1185">Reference proteome</keyword>
<comment type="caution">
    <text evidence="8">The sequence shown here is derived from an EMBL/GenBank/DDBJ whole genome shotgun (WGS) entry which is preliminary data.</text>
</comment>
<proteinExistence type="predicted"/>
<dbReference type="PANTHER" id="PTHR23519">
    <property type="entry name" value="AUTOPHAGY-RELATED PROTEIN 22"/>
    <property type="match status" value="1"/>
</dbReference>
<keyword evidence="5 6" id="KW-0472">Membrane</keyword>
<evidence type="ECO:0000313" key="9">
    <source>
        <dbReference type="Proteomes" id="UP001595556"/>
    </source>
</evidence>
<keyword evidence="3 6" id="KW-0812">Transmembrane</keyword>
<feature type="domain" description="Major facilitator superfamily (MFS) profile" evidence="7">
    <location>
        <begin position="244"/>
        <end position="437"/>
    </location>
</feature>
<feature type="transmembrane region" description="Helical" evidence="6">
    <location>
        <begin position="20"/>
        <end position="45"/>
    </location>
</feature>
<evidence type="ECO:0000256" key="2">
    <source>
        <dbReference type="ARBA" id="ARBA00022448"/>
    </source>
</evidence>
<keyword evidence="4 6" id="KW-1133">Transmembrane helix</keyword>
<feature type="transmembrane region" description="Helical" evidence="6">
    <location>
        <begin position="369"/>
        <end position="394"/>
    </location>
</feature>
<sequence length="437" mass="46762">MQNDIARTVLNEGVQRREVFGWAAYDFANSGYTTVVLTAVFNAYFVGVVAQGHDWGTLAWTLTLGVSSLLIMFTAPGIGAYADRYGRKKLLLGAATVACVLGTAGLALVGRGDLWLAVALIILTNYAFSLGETLNGAFLPELARPNHVGTVSGWGWSFGYFGGMLTLGLSLAWVMQQQAAGATAEQFVPGTMLITAVVFAVASVLTFVLLRERAGGQGVRVHQPDESGLQQLWRSYQKLAHTPQFARLLACGVLYQAGISVVITLAAVYAAEVMGFTQTQTMMLVFLVNIAAALGAFGFGYLQDRVGHRRALTITLVAWMLMVVLAFFARSATLFWVAAVFAGLAMGSSQSCGRAMVALLAPPSMLAEFFGLWAFATRLAAVVGPVTYGVITWVTEGNHRIAMLVTGLFFVLAWGVLRKLDMAAGQRQAEALEAEKS</sequence>
<feature type="transmembrane region" description="Helical" evidence="6">
    <location>
        <begin position="115"/>
        <end position="139"/>
    </location>
</feature>